<name>A0AAJ1CTS9_FUSVC</name>
<sequence>MFNILVTFSITQLSSGFFTQIGIEGFNSLKNIIKKFKHKNIYDFQVHFKVDIEMKNNEKIEYIECLVIFTDPNEKSLENLLIRAFEKLEEKLKDDLFISKKPISKIVYNVKGDKIKFEYSLKPDGVPLEIANMEEYKKILNFMAKNLLK</sequence>
<proteinExistence type="predicted"/>
<dbReference type="AlphaFoldDB" id="A0AAJ1CTS9"/>
<gene>
    <name evidence="1" type="ORF">NLX61_06990</name>
</gene>
<dbReference type="Proteomes" id="UP001139307">
    <property type="component" value="Unassembled WGS sequence"/>
</dbReference>
<comment type="caution">
    <text evidence="1">The sequence shown here is derived from an EMBL/GenBank/DDBJ whole genome shotgun (WGS) entry which is preliminary data.</text>
</comment>
<dbReference type="EMBL" id="JAMXTT010000010">
    <property type="protein sequence ID" value="MCW0264104.1"/>
    <property type="molecule type" value="Genomic_DNA"/>
</dbReference>
<reference evidence="1" key="1">
    <citation type="submission" date="2022-06" db="EMBL/GenBank/DDBJ databases">
        <title>Draft Genome Sequence of Fusobacterium vincentii Strain CNGBCC1850030, Isolated from Healthy Human Feces.</title>
        <authorList>
            <person name="Jing X."/>
            <person name="Liu C."/>
            <person name="Ye Y."/>
            <person name="Xu J."/>
            <person name="Huang H."/>
            <person name="Wang B."/>
            <person name="Wei J."/>
            <person name="Zhao J."/>
        </authorList>
    </citation>
    <scope>NUCLEOTIDE SEQUENCE</scope>
    <source>
        <strain evidence="1">CNGBCC1850030</strain>
    </source>
</reference>
<protein>
    <submittedName>
        <fullName evidence="1">Uncharacterized protein</fullName>
    </submittedName>
</protein>
<accession>A0AAJ1CTS9</accession>
<dbReference type="RefSeq" id="WP_187059494.1">
    <property type="nucleotide sequence ID" value="NZ_JAMXTT010000010.1"/>
</dbReference>
<organism evidence="1 2">
    <name type="scientific">Fusobacterium vincentii</name>
    <name type="common">Fusobacterium nucleatum subsp. vincentii</name>
    <dbReference type="NCBI Taxonomy" id="155615"/>
    <lineage>
        <taxon>Bacteria</taxon>
        <taxon>Fusobacteriati</taxon>
        <taxon>Fusobacteriota</taxon>
        <taxon>Fusobacteriia</taxon>
        <taxon>Fusobacteriales</taxon>
        <taxon>Fusobacteriaceae</taxon>
        <taxon>Fusobacterium</taxon>
    </lineage>
</organism>
<evidence type="ECO:0000313" key="2">
    <source>
        <dbReference type="Proteomes" id="UP001139307"/>
    </source>
</evidence>
<evidence type="ECO:0000313" key="1">
    <source>
        <dbReference type="EMBL" id="MCW0264104.1"/>
    </source>
</evidence>